<evidence type="ECO:0000313" key="1">
    <source>
        <dbReference type="EMBL" id="GAI24082.1"/>
    </source>
</evidence>
<protein>
    <submittedName>
        <fullName evidence="1">Uncharacterized protein</fullName>
    </submittedName>
</protein>
<feature type="non-terminal residue" evidence="1">
    <location>
        <position position="1"/>
    </location>
</feature>
<dbReference type="AlphaFoldDB" id="X1LXH1"/>
<name>X1LXH1_9ZZZZ</name>
<reference evidence="1" key="1">
    <citation type="journal article" date="2014" name="Front. Microbiol.">
        <title>High frequency of phylogenetically diverse reductive dehalogenase-homologous genes in deep subseafloor sedimentary metagenomes.</title>
        <authorList>
            <person name="Kawai M."/>
            <person name="Futagami T."/>
            <person name="Toyoda A."/>
            <person name="Takaki Y."/>
            <person name="Nishi S."/>
            <person name="Hori S."/>
            <person name="Arai W."/>
            <person name="Tsubouchi T."/>
            <person name="Morono Y."/>
            <person name="Uchiyama I."/>
            <person name="Ito T."/>
            <person name="Fujiyama A."/>
            <person name="Inagaki F."/>
            <person name="Takami H."/>
        </authorList>
    </citation>
    <scope>NUCLEOTIDE SEQUENCE</scope>
    <source>
        <strain evidence="1">Expedition CK06-06</strain>
    </source>
</reference>
<sequence length="36" mass="4312">KILDIVKTDRLNSMTRRVILIYIGCKEMFWYGNTGY</sequence>
<proteinExistence type="predicted"/>
<comment type="caution">
    <text evidence="1">The sequence shown here is derived from an EMBL/GenBank/DDBJ whole genome shotgun (WGS) entry which is preliminary data.</text>
</comment>
<organism evidence="1">
    <name type="scientific">marine sediment metagenome</name>
    <dbReference type="NCBI Taxonomy" id="412755"/>
    <lineage>
        <taxon>unclassified sequences</taxon>
        <taxon>metagenomes</taxon>
        <taxon>ecological metagenomes</taxon>
    </lineage>
</organism>
<gene>
    <name evidence="1" type="ORF">S06H3_25789</name>
</gene>
<accession>X1LXH1</accession>
<dbReference type="EMBL" id="BARV01014858">
    <property type="protein sequence ID" value="GAI24082.1"/>
    <property type="molecule type" value="Genomic_DNA"/>
</dbReference>